<gene>
    <name evidence="2" type="ORF">RCOM_1805230</name>
</gene>
<evidence type="ECO:0000256" key="1">
    <source>
        <dbReference type="SAM" id="MobiDB-lite"/>
    </source>
</evidence>
<protein>
    <submittedName>
        <fullName evidence="2">Uncharacterized protein</fullName>
    </submittedName>
</protein>
<name>B9TE81_RICCO</name>
<evidence type="ECO:0000313" key="3">
    <source>
        <dbReference type="Proteomes" id="UP000008311"/>
    </source>
</evidence>
<dbReference type="AlphaFoldDB" id="B9TE81"/>
<dbReference type="Proteomes" id="UP000008311">
    <property type="component" value="Unassembled WGS sequence"/>
</dbReference>
<sequence>MVVDPPGEALPIAFIAVAVDKPGNGDTGGCAHAAVEIPEIPYVVGGRCGVRGAVELVLVAEFIDRGGAVAGADVQPAEGRLQRLQQLLAEPLACFDRQFRIVRDIGYAVEVGDLGMQEVAKEEILGEPGAAHVFQRFHRSRLFHRFPPLISESIGGFAGGSHPISWNDRQSPHFGSHEARRRQGWHGHNFGPNRPKGVAHAFGKTGREEQYCGKPGRDRRTHAGARGRGDDVSGDGARYIRAREGRYRPGRALSDPRGGREQMRGDGPLRGCHVDGAGVCR</sequence>
<accession>B9TE81</accession>
<dbReference type="EMBL" id="EQ978805">
    <property type="protein sequence ID" value="EEF25834.1"/>
    <property type="molecule type" value="Genomic_DNA"/>
</dbReference>
<dbReference type="InParanoid" id="B9TE81"/>
<organism evidence="2 3">
    <name type="scientific">Ricinus communis</name>
    <name type="common">Castor bean</name>
    <dbReference type="NCBI Taxonomy" id="3988"/>
    <lineage>
        <taxon>Eukaryota</taxon>
        <taxon>Viridiplantae</taxon>
        <taxon>Streptophyta</taxon>
        <taxon>Embryophyta</taxon>
        <taxon>Tracheophyta</taxon>
        <taxon>Spermatophyta</taxon>
        <taxon>Magnoliopsida</taxon>
        <taxon>eudicotyledons</taxon>
        <taxon>Gunneridae</taxon>
        <taxon>Pentapetalae</taxon>
        <taxon>rosids</taxon>
        <taxon>fabids</taxon>
        <taxon>Malpighiales</taxon>
        <taxon>Euphorbiaceae</taxon>
        <taxon>Acalyphoideae</taxon>
        <taxon>Acalypheae</taxon>
        <taxon>Ricinus</taxon>
    </lineage>
</organism>
<reference evidence="3" key="1">
    <citation type="journal article" date="2010" name="Nat. Biotechnol.">
        <title>Draft genome sequence of the oilseed species Ricinus communis.</title>
        <authorList>
            <person name="Chan A.P."/>
            <person name="Crabtree J."/>
            <person name="Zhao Q."/>
            <person name="Lorenzi H."/>
            <person name="Orvis J."/>
            <person name="Puiu D."/>
            <person name="Melake-Berhan A."/>
            <person name="Jones K.M."/>
            <person name="Redman J."/>
            <person name="Chen G."/>
            <person name="Cahoon E.B."/>
            <person name="Gedil M."/>
            <person name="Stanke M."/>
            <person name="Haas B.J."/>
            <person name="Wortman J.R."/>
            <person name="Fraser-Liggett C.M."/>
            <person name="Ravel J."/>
            <person name="Rabinowicz P.D."/>
        </authorList>
    </citation>
    <scope>NUCLEOTIDE SEQUENCE [LARGE SCALE GENOMIC DNA]</scope>
    <source>
        <strain evidence="3">cv. Hale</strain>
    </source>
</reference>
<feature type="compositionally biased region" description="Basic and acidic residues" evidence="1">
    <location>
        <begin position="206"/>
        <end position="218"/>
    </location>
</feature>
<evidence type="ECO:0000313" key="2">
    <source>
        <dbReference type="EMBL" id="EEF25834.1"/>
    </source>
</evidence>
<proteinExistence type="predicted"/>
<feature type="region of interest" description="Disordered" evidence="1">
    <location>
        <begin position="206"/>
        <end position="281"/>
    </location>
</feature>
<keyword evidence="3" id="KW-1185">Reference proteome</keyword>